<dbReference type="InterPro" id="IPR000415">
    <property type="entry name" value="Nitroreductase-like"/>
</dbReference>
<evidence type="ECO:0000256" key="1">
    <source>
        <dbReference type="SAM" id="MobiDB-lite"/>
    </source>
</evidence>
<evidence type="ECO:0000313" key="2">
    <source>
        <dbReference type="EMBL" id="GAA2010823.1"/>
    </source>
</evidence>
<sequence length="402" mass="43812">MNEAHHHPAGRPTLLSPAEITRVLDTARFAPSAHNTQPWVPEFRTEEARTPEAHTALVLRVDPERTLPVADPRHEDLTLALGCWLEAAAITLRQNGSDLRIDAVTGNGPDLHVRATVVESAPDGRAQTTSAKAATVETFTPADVRDRCVDRGRLLPDPAALDRALTAWTAEDPRSSRAESGDGDAALRIVEVTEAVWSRAAGLSRYALLSSAPVFEETLAWLRLDPREPQYREDGLTADTLRIPAPLARGMHALVGTGRSVPTHLVHRLVRAAAVGVGGTVDRVVRRTGNRRRADRSPTSDRYDVGARFRALSRQNPHRLALLVPTAGSAPSPTVLLAHGRRLYRLWLHLAGAGLRVNVASELKDVPEAARRLTPDPRLRPLAAFSAGRSRDQRVPRAPRLP</sequence>
<dbReference type="Proteomes" id="UP001500755">
    <property type="component" value="Unassembled WGS sequence"/>
</dbReference>
<organism evidence="2 3">
    <name type="scientific">Brevibacterium samyangense</name>
    <dbReference type="NCBI Taxonomy" id="366888"/>
    <lineage>
        <taxon>Bacteria</taxon>
        <taxon>Bacillati</taxon>
        <taxon>Actinomycetota</taxon>
        <taxon>Actinomycetes</taxon>
        <taxon>Micrococcales</taxon>
        <taxon>Brevibacteriaceae</taxon>
        <taxon>Brevibacterium</taxon>
    </lineage>
</organism>
<name>A0ABN2TIP8_9MICO</name>
<dbReference type="EMBL" id="BAAANO010000020">
    <property type="protein sequence ID" value="GAA2010823.1"/>
    <property type="molecule type" value="Genomic_DNA"/>
</dbReference>
<protein>
    <recommendedName>
        <fullName evidence="4">Nitroreductase family protein</fullName>
    </recommendedName>
</protein>
<evidence type="ECO:0008006" key="4">
    <source>
        <dbReference type="Google" id="ProtNLM"/>
    </source>
</evidence>
<accession>A0ABN2TIP8</accession>
<evidence type="ECO:0000313" key="3">
    <source>
        <dbReference type="Proteomes" id="UP001500755"/>
    </source>
</evidence>
<comment type="caution">
    <text evidence="2">The sequence shown here is derived from an EMBL/GenBank/DDBJ whole genome shotgun (WGS) entry which is preliminary data.</text>
</comment>
<gene>
    <name evidence="2" type="ORF">GCM10009755_22610</name>
</gene>
<keyword evidence="3" id="KW-1185">Reference proteome</keyword>
<proteinExistence type="predicted"/>
<dbReference type="RefSeq" id="WP_344309770.1">
    <property type="nucleotide sequence ID" value="NZ_BAAANO010000020.1"/>
</dbReference>
<reference evidence="2 3" key="1">
    <citation type="journal article" date="2019" name="Int. J. Syst. Evol. Microbiol.">
        <title>The Global Catalogue of Microorganisms (GCM) 10K type strain sequencing project: providing services to taxonomists for standard genome sequencing and annotation.</title>
        <authorList>
            <consortium name="The Broad Institute Genomics Platform"/>
            <consortium name="The Broad Institute Genome Sequencing Center for Infectious Disease"/>
            <person name="Wu L."/>
            <person name="Ma J."/>
        </authorList>
    </citation>
    <scope>NUCLEOTIDE SEQUENCE [LARGE SCALE GENOMIC DNA]</scope>
    <source>
        <strain evidence="2 3">JCM 14546</strain>
    </source>
</reference>
<dbReference type="SUPFAM" id="SSF55469">
    <property type="entry name" value="FMN-dependent nitroreductase-like"/>
    <property type="match status" value="1"/>
</dbReference>
<feature type="region of interest" description="Disordered" evidence="1">
    <location>
        <begin position="372"/>
        <end position="402"/>
    </location>
</feature>